<name>A0A0A9DKT6_ARUDO</name>
<feature type="compositionally biased region" description="Polar residues" evidence="1">
    <location>
        <begin position="30"/>
        <end position="43"/>
    </location>
</feature>
<proteinExistence type="predicted"/>
<reference evidence="2" key="1">
    <citation type="submission" date="2014-09" db="EMBL/GenBank/DDBJ databases">
        <authorList>
            <person name="Magalhaes I.L.F."/>
            <person name="Oliveira U."/>
            <person name="Santos F.R."/>
            <person name="Vidigal T.H.D.A."/>
            <person name="Brescovit A.D."/>
            <person name="Santos A.J."/>
        </authorList>
    </citation>
    <scope>NUCLEOTIDE SEQUENCE</scope>
    <source>
        <tissue evidence="2">Shoot tissue taken approximately 20 cm above the soil surface</tissue>
    </source>
</reference>
<dbReference type="EMBL" id="GBRH01209479">
    <property type="protein sequence ID" value="JAD88416.1"/>
    <property type="molecule type" value="Transcribed_RNA"/>
</dbReference>
<feature type="compositionally biased region" description="Basic residues" evidence="1">
    <location>
        <begin position="15"/>
        <end position="27"/>
    </location>
</feature>
<reference evidence="2" key="2">
    <citation type="journal article" date="2015" name="Data Brief">
        <title>Shoot transcriptome of the giant reed, Arundo donax.</title>
        <authorList>
            <person name="Barrero R.A."/>
            <person name="Guerrero F.D."/>
            <person name="Moolhuijzen P."/>
            <person name="Goolsby J.A."/>
            <person name="Tidwell J."/>
            <person name="Bellgard S.E."/>
            <person name="Bellgard M.I."/>
        </authorList>
    </citation>
    <scope>NUCLEOTIDE SEQUENCE</scope>
    <source>
        <tissue evidence="2">Shoot tissue taken approximately 20 cm above the soil surface</tissue>
    </source>
</reference>
<protein>
    <submittedName>
        <fullName evidence="2">Uncharacterized protein</fullName>
    </submittedName>
</protein>
<feature type="region of interest" description="Disordered" evidence="1">
    <location>
        <begin position="1"/>
        <end position="43"/>
    </location>
</feature>
<sequence length="43" mass="4621">MGLGSGEVRQTGHVGRSRSHGSTHSRWNRWPQSGSARTTSLSA</sequence>
<accession>A0A0A9DKT6</accession>
<evidence type="ECO:0000256" key="1">
    <source>
        <dbReference type="SAM" id="MobiDB-lite"/>
    </source>
</evidence>
<dbReference type="AlphaFoldDB" id="A0A0A9DKT6"/>
<evidence type="ECO:0000313" key="2">
    <source>
        <dbReference type="EMBL" id="JAD88416.1"/>
    </source>
</evidence>
<organism evidence="2">
    <name type="scientific">Arundo donax</name>
    <name type="common">Giant reed</name>
    <name type="synonym">Donax arundinaceus</name>
    <dbReference type="NCBI Taxonomy" id="35708"/>
    <lineage>
        <taxon>Eukaryota</taxon>
        <taxon>Viridiplantae</taxon>
        <taxon>Streptophyta</taxon>
        <taxon>Embryophyta</taxon>
        <taxon>Tracheophyta</taxon>
        <taxon>Spermatophyta</taxon>
        <taxon>Magnoliopsida</taxon>
        <taxon>Liliopsida</taxon>
        <taxon>Poales</taxon>
        <taxon>Poaceae</taxon>
        <taxon>PACMAD clade</taxon>
        <taxon>Arundinoideae</taxon>
        <taxon>Arundineae</taxon>
        <taxon>Arundo</taxon>
    </lineage>
</organism>